<dbReference type="SUPFAM" id="SSF53756">
    <property type="entry name" value="UDP-Glycosyltransferase/glycogen phosphorylase"/>
    <property type="match status" value="1"/>
</dbReference>
<dbReference type="Proteomes" id="UP000005778">
    <property type="component" value="Chromosome"/>
</dbReference>
<evidence type="ECO:0000313" key="5">
    <source>
        <dbReference type="Proteomes" id="UP000005778"/>
    </source>
</evidence>
<feature type="domain" description="Glycosyltransferase 2-like" evidence="2">
    <location>
        <begin position="15"/>
        <end position="176"/>
    </location>
</feature>
<dbReference type="SUPFAM" id="SSF53448">
    <property type="entry name" value="Nucleotide-diphospho-sugar transferases"/>
    <property type="match status" value="1"/>
</dbReference>
<dbReference type="eggNOG" id="COG0438">
    <property type="taxonomic scope" value="Bacteria"/>
</dbReference>
<dbReference type="Pfam" id="PF00534">
    <property type="entry name" value="Glycos_transf_1"/>
    <property type="match status" value="1"/>
</dbReference>
<protein>
    <submittedName>
        <fullName evidence="4">PEP-CTERM/exosortase 1-associated glycosyltransferase, Daro_2409 family</fullName>
    </submittedName>
</protein>
<evidence type="ECO:0000259" key="2">
    <source>
        <dbReference type="Pfam" id="PF00535"/>
    </source>
</evidence>
<dbReference type="STRING" id="879212.DespoDRAFT_01661"/>
<keyword evidence="5" id="KW-1185">Reference proteome</keyword>
<accession>I5B272</accession>
<dbReference type="HOGENOM" id="CLU_394688_0_0_7"/>
<dbReference type="Pfam" id="PF13579">
    <property type="entry name" value="Glyco_trans_4_4"/>
    <property type="match status" value="1"/>
</dbReference>
<dbReference type="GO" id="GO:0016757">
    <property type="term" value="F:glycosyltransferase activity"/>
    <property type="evidence" value="ECO:0007669"/>
    <property type="project" value="InterPro"/>
</dbReference>
<dbReference type="NCBIfam" id="TIGR04063">
    <property type="entry name" value="stp3"/>
    <property type="match status" value="1"/>
</dbReference>
<dbReference type="InterPro" id="IPR029044">
    <property type="entry name" value="Nucleotide-diphossugar_trans"/>
</dbReference>
<dbReference type="InterPro" id="IPR001296">
    <property type="entry name" value="Glyco_trans_1"/>
</dbReference>
<dbReference type="PANTHER" id="PTHR43179:SF7">
    <property type="entry name" value="RHAMNOSYLTRANSFERASE WBBL"/>
    <property type="match status" value="1"/>
</dbReference>
<name>I5B272_9BACT</name>
<dbReference type="CDD" id="cd04186">
    <property type="entry name" value="GT_2_like_c"/>
    <property type="match status" value="1"/>
</dbReference>
<feature type="domain" description="Glycosyltransferase subfamily 4-like N-terminal" evidence="3">
    <location>
        <begin position="304"/>
        <end position="481"/>
    </location>
</feature>
<dbReference type="InterPro" id="IPR001173">
    <property type="entry name" value="Glyco_trans_2-like"/>
</dbReference>
<reference evidence="4 5" key="2">
    <citation type="submission" date="2012-02" db="EMBL/GenBank/DDBJ databases">
        <title>Improved High-Quality Draft sequence of Desulfobacter postgatei 2ac9.</title>
        <authorList>
            <consortium name="US DOE Joint Genome Institute"/>
            <person name="Lucas S."/>
            <person name="Han J."/>
            <person name="Lapidus A."/>
            <person name="Cheng J.-F."/>
            <person name="Goodwin L."/>
            <person name="Pitluck S."/>
            <person name="Peters L."/>
            <person name="Ovchinnikova G."/>
            <person name="Held B."/>
            <person name="Detter J.C."/>
            <person name="Han C."/>
            <person name="Tapia R."/>
            <person name="Land M."/>
            <person name="Hauser L."/>
            <person name="Kyrpides N."/>
            <person name="Ivanova N."/>
            <person name="Pagani I."/>
            <person name="Orellana R."/>
            <person name="Lovley D."/>
            <person name="Woyke T."/>
        </authorList>
    </citation>
    <scope>NUCLEOTIDE SEQUENCE [LARGE SCALE GENOMIC DNA]</scope>
    <source>
        <strain evidence="4 5">2ac9</strain>
    </source>
</reference>
<dbReference type="Pfam" id="PF00535">
    <property type="entry name" value="Glycos_transf_2"/>
    <property type="match status" value="1"/>
</dbReference>
<dbReference type="InterPro" id="IPR028098">
    <property type="entry name" value="Glyco_trans_4-like_N"/>
</dbReference>
<dbReference type="Gene3D" id="3.90.550.10">
    <property type="entry name" value="Spore Coat Polysaccharide Biosynthesis Protein SpsA, Chain A"/>
    <property type="match status" value="1"/>
</dbReference>
<proteinExistence type="predicted"/>
<dbReference type="EMBL" id="CM001488">
    <property type="protein sequence ID" value="EIM63585.1"/>
    <property type="molecule type" value="Genomic_DNA"/>
</dbReference>
<gene>
    <name evidence="4" type="ORF">DespoDRAFT_01661</name>
</gene>
<dbReference type="Gene3D" id="3.40.50.2000">
    <property type="entry name" value="Glycogen Phosphorylase B"/>
    <property type="match status" value="2"/>
</dbReference>
<feature type="domain" description="Glycosyl transferase family 1" evidence="1">
    <location>
        <begin position="503"/>
        <end position="665"/>
    </location>
</feature>
<organism evidence="4 5">
    <name type="scientific">Desulfobacter postgatei 2ac9</name>
    <dbReference type="NCBI Taxonomy" id="879212"/>
    <lineage>
        <taxon>Bacteria</taxon>
        <taxon>Pseudomonadati</taxon>
        <taxon>Thermodesulfobacteriota</taxon>
        <taxon>Desulfobacteria</taxon>
        <taxon>Desulfobacterales</taxon>
        <taxon>Desulfobacteraceae</taxon>
        <taxon>Desulfobacter</taxon>
    </lineage>
</organism>
<dbReference type="InterPro" id="IPR024004">
    <property type="entry name" value="PEP-CTERM/XrtA_GlycosylTrfase"/>
</dbReference>
<dbReference type="AlphaFoldDB" id="I5B272"/>
<evidence type="ECO:0000313" key="4">
    <source>
        <dbReference type="EMBL" id="EIM63585.1"/>
    </source>
</evidence>
<dbReference type="OrthoDB" id="5490313at2"/>
<dbReference type="eggNOG" id="COG1216">
    <property type="taxonomic scope" value="Bacteria"/>
</dbReference>
<reference evidence="4 5" key="1">
    <citation type="submission" date="2011-09" db="EMBL/GenBank/DDBJ databases">
        <authorList>
            <consortium name="US DOE Joint Genome Institute (JGI-PGF)"/>
            <person name="Lucas S."/>
            <person name="Han J."/>
            <person name="Lapidus A."/>
            <person name="Cheng J.-F."/>
            <person name="Goodwin L."/>
            <person name="Pitluck S."/>
            <person name="Peters L."/>
            <person name="Land M.L."/>
            <person name="Hauser L."/>
            <person name="Orellana R."/>
            <person name="Lovley D."/>
            <person name="Woyke T.J."/>
        </authorList>
    </citation>
    <scope>NUCLEOTIDE SEQUENCE [LARGE SCALE GENOMIC DNA]</scope>
    <source>
        <strain evidence="4 5">2ac9</strain>
    </source>
</reference>
<dbReference type="CDD" id="cd03794">
    <property type="entry name" value="GT4_WbuB-like"/>
    <property type="match status" value="1"/>
</dbReference>
<dbReference type="RefSeq" id="WP_004072825.1">
    <property type="nucleotide sequence ID" value="NZ_CM001488.1"/>
</dbReference>
<sequence length="698" mass="79032">MSDTISMKNPSTDISFIILTWNSRAYIEKCLDSLLSALAQTDFHYHIYITDNGSTDATPDILQKLKKKLPSAVTLFLLDRNMGTTYSRNLGLKQADSRYICIMDSDVEVIPGTIEALAAFLEKDNHAGLAVPKIVYSDGRLQKSTDRFPTMGRKIYRYFFLKKMEATERLKAASQTPIPVDYAISAFWLLKKSVTDQTGLLDENIFYSPEDVDYCLRIWKSGHAIMYLHEVCVIHHTQEISRGLKFNTAFFNHIKGLCYYFSKHHYFFFPPNYKKKRNVNHQPSQLTPMKTLHILNHSFPLLDGYASRSQSIFNAQKNMGYSPVILTSPKHEEDWKQPCAKKETIEGFDFYRTGKNPCKARPVLGELVQMAMVLFKLARVITIEKPTVLHAHSPVLNAIPAWIAGKWFGLPVVYEIRAFWEDAGVDQATYKKQSAKYKLVKYLETWVCRHVDHVAVLCEGIRKDLAGRGIDNRKMTPVFNGIHPKNFTPCLPDQDLIDTWQLSDKKVIGFIGSFYRYEGLDLLIKAFADMAPAHPDLVLLLVGGGEMEARLKQDVTRYNIGSQVLMPGRIPHHRIKGVYALIDILVYPRYSVRLTELVTPLKPLEAMAMGKAVIASDIGGHRELIADKKTGMLFTAGDAAALSAAIQALLENPALMETLGKNGINHVMNHKTWQITTAVYKTIYSMLPKRTNNNVTPD</sequence>
<keyword evidence="4" id="KW-0808">Transferase</keyword>
<dbReference type="PANTHER" id="PTHR43179">
    <property type="entry name" value="RHAMNOSYLTRANSFERASE WBBL"/>
    <property type="match status" value="1"/>
</dbReference>
<evidence type="ECO:0000259" key="3">
    <source>
        <dbReference type="Pfam" id="PF13579"/>
    </source>
</evidence>
<evidence type="ECO:0000259" key="1">
    <source>
        <dbReference type="Pfam" id="PF00534"/>
    </source>
</evidence>